<dbReference type="GO" id="GO:0006508">
    <property type="term" value="P:proteolysis"/>
    <property type="evidence" value="ECO:0007669"/>
    <property type="project" value="UniProtKB-KW"/>
</dbReference>
<protein>
    <submittedName>
        <fullName evidence="14">Uncharacterized protein</fullName>
    </submittedName>
</protein>
<dbReference type="GO" id="GO:0004523">
    <property type="term" value="F:RNA-DNA hybrid ribonuclease activity"/>
    <property type="evidence" value="ECO:0007669"/>
    <property type="project" value="InterPro"/>
</dbReference>
<feature type="compositionally biased region" description="Basic and acidic residues" evidence="10">
    <location>
        <begin position="54"/>
        <end position="65"/>
    </location>
</feature>
<dbReference type="InterPro" id="IPR044066">
    <property type="entry name" value="TRIAD_supradom"/>
</dbReference>
<dbReference type="InterPro" id="IPR039537">
    <property type="entry name" value="Retrotran_Ty1/copia-like"/>
</dbReference>
<feature type="region of interest" description="Disordered" evidence="10">
    <location>
        <begin position="357"/>
        <end position="390"/>
    </location>
</feature>
<evidence type="ECO:0000256" key="6">
    <source>
        <dbReference type="ARBA" id="ARBA00022786"/>
    </source>
</evidence>
<dbReference type="InterPro" id="IPR013083">
    <property type="entry name" value="Znf_RING/FYVE/PHD"/>
</dbReference>
<dbReference type="GO" id="GO:0016740">
    <property type="term" value="F:transferase activity"/>
    <property type="evidence" value="ECO:0007669"/>
    <property type="project" value="UniProtKB-KW"/>
</dbReference>
<evidence type="ECO:0000256" key="9">
    <source>
        <dbReference type="SAM" id="Coils"/>
    </source>
</evidence>
<accession>A0A178V938</accession>
<dbReference type="Pfam" id="PF14223">
    <property type="entry name" value="Retrotran_gag_2"/>
    <property type="match status" value="1"/>
</dbReference>
<feature type="coiled-coil region" evidence="9">
    <location>
        <begin position="1391"/>
        <end position="1418"/>
    </location>
</feature>
<dbReference type="FunFam" id="3.30.420.10:FF:000076">
    <property type="entry name" value="RBR-type E3 ubiquitin transferase"/>
    <property type="match status" value="2"/>
</dbReference>
<dbReference type="Gene3D" id="1.20.120.1750">
    <property type="match status" value="1"/>
</dbReference>
<keyword evidence="7" id="KW-0862">Zinc</keyword>
<keyword evidence="3" id="KW-0479">Metal-binding</keyword>
<keyword evidence="6" id="KW-0833">Ubl conjugation pathway</keyword>
<dbReference type="Pfam" id="PF25597">
    <property type="entry name" value="SH3_retrovirus"/>
    <property type="match status" value="1"/>
</dbReference>
<dbReference type="InterPro" id="IPR002156">
    <property type="entry name" value="RNaseH_domain"/>
</dbReference>
<dbReference type="Pfam" id="PF22936">
    <property type="entry name" value="Pol_BBD"/>
    <property type="match status" value="1"/>
</dbReference>
<feature type="domain" description="RING-type" evidence="13">
    <location>
        <begin position="1601"/>
        <end position="1807"/>
    </location>
</feature>
<dbReference type="InterPro" id="IPR036397">
    <property type="entry name" value="RNaseH_sf"/>
</dbReference>
<dbReference type="Gene3D" id="3.30.420.10">
    <property type="entry name" value="Ribonuclease H-like superfamily/Ribonuclease H"/>
    <property type="match status" value="3"/>
</dbReference>
<dbReference type="GO" id="GO:0003676">
    <property type="term" value="F:nucleic acid binding"/>
    <property type="evidence" value="ECO:0007669"/>
    <property type="project" value="InterPro"/>
</dbReference>
<feature type="region of interest" description="Disordered" evidence="10">
    <location>
        <begin position="1"/>
        <end position="65"/>
    </location>
</feature>
<keyword evidence="1" id="KW-0378">Hydrolase</keyword>
<dbReference type="Pfam" id="PF00665">
    <property type="entry name" value="rve"/>
    <property type="match status" value="1"/>
</dbReference>
<dbReference type="InterPro" id="IPR001841">
    <property type="entry name" value="Znf_RING"/>
</dbReference>
<dbReference type="EMBL" id="LUHQ01000003">
    <property type="protein sequence ID" value="OAP02304.1"/>
    <property type="molecule type" value="Genomic_DNA"/>
</dbReference>
<feature type="compositionally biased region" description="Gly residues" evidence="10">
    <location>
        <begin position="357"/>
        <end position="367"/>
    </location>
</feature>
<dbReference type="PANTHER" id="PTHR42648">
    <property type="entry name" value="TRANSPOSASE, PUTATIVE-RELATED"/>
    <property type="match status" value="1"/>
</dbReference>
<dbReference type="GO" id="GO:0015074">
    <property type="term" value="P:DNA integration"/>
    <property type="evidence" value="ECO:0007669"/>
    <property type="project" value="InterPro"/>
</dbReference>
<comment type="caution">
    <text evidence="14">The sequence shown here is derived from an EMBL/GenBank/DDBJ whole genome shotgun (WGS) entry which is preliminary data.</text>
</comment>
<evidence type="ECO:0000256" key="4">
    <source>
        <dbReference type="ARBA" id="ARBA00022737"/>
    </source>
</evidence>
<dbReference type="InterPro" id="IPR017907">
    <property type="entry name" value="Znf_RING_CS"/>
</dbReference>
<feature type="compositionally biased region" description="Low complexity" evidence="10">
    <location>
        <begin position="888"/>
        <end position="903"/>
    </location>
</feature>
<evidence type="ECO:0000256" key="8">
    <source>
        <dbReference type="PROSITE-ProRule" id="PRU00175"/>
    </source>
</evidence>
<dbReference type="Pfam" id="PF14244">
    <property type="entry name" value="Retrotran_gag_3"/>
    <property type="match status" value="1"/>
</dbReference>
<evidence type="ECO:0000256" key="3">
    <source>
        <dbReference type="ARBA" id="ARBA00022723"/>
    </source>
</evidence>
<keyword evidence="1" id="KW-0645">Protease</keyword>
<evidence type="ECO:0000256" key="10">
    <source>
        <dbReference type="SAM" id="MobiDB-lite"/>
    </source>
</evidence>
<keyword evidence="4" id="KW-0677">Repeat</keyword>
<evidence type="ECO:0000256" key="2">
    <source>
        <dbReference type="ARBA" id="ARBA00022679"/>
    </source>
</evidence>
<dbReference type="UniPathway" id="UPA00143"/>
<dbReference type="CDD" id="cd22582">
    <property type="entry name" value="BRcat_RBR_unk"/>
    <property type="match status" value="2"/>
</dbReference>
<dbReference type="PROSITE" id="PS00518">
    <property type="entry name" value="ZF_RING_1"/>
    <property type="match status" value="1"/>
</dbReference>
<dbReference type="GO" id="GO:0008233">
    <property type="term" value="F:peptidase activity"/>
    <property type="evidence" value="ECO:0007669"/>
    <property type="project" value="UniProtKB-KW"/>
</dbReference>
<feature type="domain" description="RING-type" evidence="11">
    <location>
        <begin position="1883"/>
        <end position="1926"/>
    </location>
</feature>
<gene>
    <name evidence="14" type="ordered locus">AXX17_At3g39340</name>
</gene>
<reference evidence="15" key="1">
    <citation type="journal article" date="2016" name="Proc. Natl. Acad. Sci. U.S.A.">
        <title>Chromosome-level assembly of Arabidopsis thaliana Ler reveals the extent of translocation and inversion polymorphisms.</title>
        <authorList>
            <person name="Zapata L."/>
            <person name="Ding J."/>
            <person name="Willing E.M."/>
            <person name="Hartwig B."/>
            <person name="Bezdan D."/>
            <person name="Jiao W.B."/>
            <person name="Patel V."/>
            <person name="Velikkakam James G."/>
            <person name="Koornneef M."/>
            <person name="Ossowski S."/>
            <person name="Schneeberger K."/>
        </authorList>
    </citation>
    <scope>NUCLEOTIDE SEQUENCE [LARGE SCALE GENOMIC DNA]</scope>
    <source>
        <strain evidence="15">cv. Landsberg erecta</strain>
    </source>
</reference>
<dbReference type="InterPro" id="IPR057670">
    <property type="entry name" value="SH3_retrovirus"/>
</dbReference>
<dbReference type="CDD" id="cd22584">
    <property type="entry name" value="Rcat_RBR_unk"/>
    <property type="match status" value="2"/>
</dbReference>
<dbReference type="InterPro" id="IPR002867">
    <property type="entry name" value="IBR_dom"/>
</dbReference>
<dbReference type="Gene3D" id="3.30.40.10">
    <property type="entry name" value="Zinc/RING finger domain, C3HC4 (zinc finger)"/>
    <property type="match status" value="2"/>
</dbReference>
<evidence type="ECO:0000313" key="14">
    <source>
        <dbReference type="EMBL" id="OAP02304.1"/>
    </source>
</evidence>
<name>A0A178V938_ARATH</name>
<dbReference type="SUPFAM" id="SSF53098">
    <property type="entry name" value="Ribonuclease H-like"/>
    <property type="match status" value="2"/>
</dbReference>
<feature type="compositionally biased region" description="Basic and acidic residues" evidence="10">
    <location>
        <begin position="1"/>
        <end position="18"/>
    </location>
</feature>
<proteinExistence type="predicted"/>
<dbReference type="GO" id="GO:0016567">
    <property type="term" value="P:protein ubiquitination"/>
    <property type="evidence" value="ECO:0007669"/>
    <property type="project" value="UniProtKB-UniPathway"/>
</dbReference>
<dbReference type="Pfam" id="PF01485">
    <property type="entry name" value="IBR"/>
    <property type="match status" value="3"/>
</dbReference>
<dbReference type="PROSITE" id="PS50089">
    <property type="entry name" value="ZF_RING_2"/>
    <property type="match status" value="1"/>
</dbReference>
<organism evidence="14 15">
    <name type="scientific">Arabidopsis thaliana</name>
    <name type="common">Mouse-ear cress</name>
    <dbReference type="NCBI Taxonomy" id="3702"/>
    <lineage>
        <taxon>Eukaryota</taxon>
        <taxon>Viridiplantae</taxon>
        <taxon>Streptophyta</taxon>
        <taxon>Embryophyta</taxon>
        <taxon>Tracheophyta</taxon>
        <taxon>Spermatophyta</taxon>
        <taxon>Magnoliopsida</taxon>
        <taxon>eudicotyledons</taxon>
        <taxon>Gunneridae</taxon>
        <taxon>Pentapetalae</taxon>
        <taxon>rosids</taxon>
        <taxon>malvids</taxon>
        <taxon>Brassicales</taxon>
        <taxon>Brassicaceae</taxon>
        <taxon>Camelineae</taxon>
        <taxon>Arabidopsis</taxon>
    </lineage>
</organism>
<feature type="domain" description="RING-type" evidence="13">
    <location>
        <begin position="1879"/>
        <end position="2098"/>
    </location>
</feature>
<evidence type="ECO:0000259" key="11">
    <source>
        <dbReference type="PROSITE" id="PS50089"/>
    </source>
</evidence>
<dbReference type="Pfam" id="PF13976">
    <property type="entry name" value="gag_pre-integrs"/>
    <property type="match status" value="1"/>
</dbReference>
<feature type="domain" description="Integrase catalytic" evidence="12">
    <location>
        <begin position="630"/>
        <end position="797"/>
    </location>
</feature>
<dbReference type="InterPro" id="IPR025724">
    <property type="entry name" value="GAG-pre-integrase_dom"/>
</dbReference>
<feature type="region of interest" description="Disordered" evidence="10">
    <location>
        <begin position="1161"/>
        <end position="1186"/>
    </location>
</feature>
<feature type="compositionally biased region" description="Basic and acidic residues" evidence="10">
    <location>
        <begin position="1164"/>
        <end position="1173"/>
    </location>
</feature>
<keyword evidence="2" id="KW-0808">Transferase</keyword>
<keyword evidence="9" id="KW-0175">Coiled coil</keyword>
<dbReference type="InterPro" id="IPR001584">
    <property type="entry name" value="Integrase_cat-core"/>
</dbReference>
<evidence type="ECO:0000256" key="7">
    <source>
        <dbReference type="ARBA" id="ARBA00022833"/>
    </source>
</evidence>
<feature type="region of interest" description="Disordered" evidence="10">
    <location>
        <begin position="949"/>
        <end position="983"/>
    </location>
</feature>
<evidence type="ECO:0000259" key="13">
    <source>
        <dbReference type="PROSITE" id="PS51873"/>
    </source>
</evidence>
<keyword evidence="5 8" id="KW-0863">Zinc-finger</keyword>
<feature type="compositionally biased region" description="Polar residues" evidence="10">
    <location>
        <begin position="968"/>
        <end position="983"/>
    </location>
</feature>
<feature type="compositionally biased region" description="Polar residues" evidence="10">
    <location>
        <begin position="381"/>
        <end position="390"/>
    </location>
</feature>
<dbReference type="Proteomes" id="UP000078284">
    <property type="component" value="Chromosome 3"/>
</dbReference>
<evidence type="ECO:0000256" key="1">
    <source>
        <dbReference type="ARBA" id="ARBA00022670"/>
    </source>
</evidence>
<feature type="region of interest" description="Disordered" evidence="10">
    <location>
        <begin position="888"/>
        <end position="915"/>
    </location>
</feature>
<evidence type="ECO:0000259" key="12">
    <source>
        <dbReference type="PROSITE" id="PS50994"/>
    </source>
</evidence>
<dbReference type="SUPFAM" id="SSF57850">
    <property type="entry name" value="RING/U-box"/>
    <property type="match status" value="4"/>
</dbReference>
<dbReference type="ExpressionAtlas" id="A0A178V938">
    <property type="expression patterns" value="baseline and differential"/>
</dbReference>
<dbReference type="PANTHER" id="PTHR42648:SF26">
    <property type="entry name" value="INTEGRASE CATALYTIC DOMAIN-CONTAINING PROTEIN"/>
    <property type="match status" value="1"/>
</dbReference>
<dbReference type="SMART" id="SM00647">
    <property type="entry name" value="IBR"/>
    <property type="match status" value="3"/>
</dbReference>
<dbReference type="InterPro" id="IPR029472">
    <property type="entry name" value="Copia-like_N"/>
</dbReference>
<dbReference type="FunFam" id="3.30.40.10:FF:000230">
    <property type="entry name" value="RBR-type E3 ubiquitin transferase"/>
    <property type="match status" value="2"/>
</dbReference>
<sequence>MDRDEVGTISEEAKRSESSIEEEEVQSTKGKVNLTQEEDKRALDTTPSPIQKTRPKDMVWKPKVKQEPILIQKEQRSSAKEEDKSDELVIKEASRKMLNSSSCLSQDLILTNRAMVNQSMDLYSYPALNITNCVTLKLTQKNYISWKSQFESFLSGQDLLGFVNGSTPAPLATLQIPQVGGGQALSVPNPDYNEWFRADQIIRAWLLGSLSEDILAEVTGTTTAKDLWVALAKHFNKVSSSRLFELQSKLQTAEKFDRPMDEYLRDIKSICEQLASIGSPVPEKMKIFAVLKGLGREYEPIKVNIEGMIDMYPGPTLEEVSSRLKSFSDRLASYNVGMEVSPHLAFYANYSGKGKGNQYGKPGGNQGKSGNYSTKGRGFPQQISSSTSGSYNNTENRVVCQICGKPGHPALKCWHRFNNSYQYEELPAALTAMRITDVTDHNGNKWVGDSGATAHVTNSTHNLQQSQPYGGSDSVMVGNGDFLPITHTGSTTLPSSSGILSLKDVLVCPNIGKSLVSVSKLTRDYPCSVDFDCDYVRVTDKATKKLLAQGNNFNGLYVLKDSSVHAFYSSRQQTTSEDVWHMRLGHPNQQILQLLHKNKAVNISKSSKGICEACQYGKSSRLPFSSSCSTISKPLQKIHCDLWGPAPIKSVQGFSYYAIFVDNYSRFCWFYPLKFKSDFFKIFTIFQALVENQFQNKIGSFQCDGGGEFTSARFLNHLQQHGIQQLISCPYTPQQNGLAERKHRHLIELALAMMCHSRMPLKYWVEGFFTANFLINLLPTTALTESKSPYEVLYVHKPNYTSLRVFGCACYPTLRDYAKNKFDPRSLKCVFLGYNEKYKGYRCLLISTGRVYISRHVVFDEQDFPFHTVSPSPLTLSTPLLKAWQKSFQSQSTNNTENQSQNQPEEVQRIPEDQTIGIPIQRLTTTSLLPIVTDTENYGCTAGFDPVPIGKSSQLSSHSMDSDEPSAVSPTESVPSEHNNEISFSQSTEIRELAEDTDCTLRAYNDSDHGGCQETSRSTGGFCTFLGNNIISWQSQKQPTVAKSSTEAEYRSMSEAASEITWLCKILKELGIPLHQTPELYCDNLSAVYLTANPAFHKRSKHFANHFHYVREQVALGTLRVSHIPNYLQLADIFTKSLPMAPFASLRFKLGVDVPPTPSLRGTISEEAKRSESSIEEEEVQSTKGKVNLTQEEDKRALDTIPSPIQKTRPKDMVWKPKVKQEPILIQKEQRSSAKEEDKSDELVIKEASRKMLNSSSCLSQDLILTNRFKCTISKKRRVDGDTPNLEGEGSIKVVETQSSAAKVFDDVVYRLYSKGLVSTDNVAAGFGVAICDQMDELLFEMKESVSDVEGVKVRALIRGLSESLDLGIRKIVIYCDDNELYQNITSGKCKPKQKKVVKQLIKEVQRLREKFASSEAILVAENDIKFAFELAREAIVSQTNSADDDGHDGDNNDDEDDNPWAYGCGCDCLYFKGSLAGFGVAIYREEDDSILFKKKVSLHYPDFTAWEAELMALKLGLTKAVSFRINHISIYCDNPEIFELVMGRSVPKDKKIALLMDEVQRIRQQFSSSIPFLVASNEIKFVYKLAKETLVSNISIPRPRKKTCGNCFNDGIKGENMFSADLCSHYFCVECMKEHIEVSLNEGGLPRCPHDGCTSNLTLRSCDHLLTPKQREMWEQRIKEESIPVCDRFHCPNPRCWALMSKTELTESTEEDGVRRCCYKCRKHFCINCKVPWHSNLSCKEHKSSGREPITIVWRQCRSCLHKIKLSEERMPVTCRCGYKFCYACGAQWKLGGCCSHHLQEVMDWVAIVLIFLAFITNSKCNPKQERVVQQLLEQVQLLSQKFDSSKAILVSQNNIKFAFKLAREAIVSQTSRASEMKGETCVICLEETKADRMFVMDKCLHRHCYPCVNQLVEVKLRNGTVPTCLDYECKLKLSLENCFKVLKPKVIELWKHMMKEESIPLAKRIYCPYINCSTLMSKTEISRSNKSNDCACIKCSGLVCIDCKVPSHSDLSCAEYKKLHPDPVLDDLTLKLLANDQKWRQCVKCRHLIELNQGCNHMTCRCGYQFCYKCGVEWKKGQVTCPTGCPRTGQGYFYDGE</sequence>
<evidence type="ECO:0000313" key="15">
    <source>
        <dbReference type="Proteomes" id="UP000078284"/>
    </source>
</evidence>
<evidence type="ECO:0000256" key="5">
    <source>
        <dbReference type="ARBA" id="ARBA00022771"/>
    </source>
</evidence>
<dbReference type="SMART" id="SM00184">
    <property type="entry name" value="RING"/>
    <property type="match status" value="3"/>
</dbReference>
<dbReference type="Pfam" id="PF13456">
    <property type="entry name" value="RVT_3"/>
    <property type="match status" value="2"/>
</dbReference>
<dbReference type="CDD" id="cd09272">
    <property type="entry name" value="RNase_HI_RT_Ty1"/>
    <property type="match status" value="1"/>
</dbReference>
<dbReference type="InterPro" id="IPR012337">
    <property type="entry name" value="RNaseH-like_sf"/>
</dbReference>
<dbReference type="PROSITE" id="PS50994">
    <property type="entry name" value="INTEGRASE"/>
    <property type="match status" value="1"/>
</dbReference>
<dbReference type="GO" id="GO:0008270">
    <property type="term" value="F:zinc ion binding"/>
    <property type="evidence" value="ECO:0007669"/>
    <property type="project" value="UniProtKB-KW"/>
</dbReference>
<dbReference type="PROSITE" id="PS51873">
    <property type="entry name" value="TRIAD"/>
    <property type="match status" value="2"/>
</dbReference>
<dbReference type="InterPro" id="IPR054722">
    <property type="entry name" value="PolX-like_BBD"/>
</dbReference>